<feature type="compositionally biased region" description="Polar residues" evidence="1">
    <location>
        <begin position="64"/>
        <end position="73"/>
    </location>
</feature>
<sequence>MQTYLEVTTASYKCPASQSPQAARKGVASHPLHGRSATAKPPVGVADHDQGSLQRGYRLRLGNPQEQSATASPQPGHGYLATEAARKG</sequence>
<name>A0A426XAS2_ENSVE</name>
<organism evidence="2 3">
    <name type="scientific">Ensete ventricosum</name>
    <name type="common">Abyssinian banana</name>
    <name type="synonym">Musa ensete</name>
    <dbReference type="NCBI Taxonomy" id="4639"/>
    <lineage>
        <taxon>Eukaryota</taxon>
        <taxon>Viridiplantae</taxon>
        <taxon>Streptophyta</taxon>
        <taxon>Embryophyta</taxon>
        <taxon>Tracheophyta</taxon>
        <taxon>Spermatophyta</taxon>
        <taxon>Magnoliopsida</taxon>
        <taxon>Liliopsida</taxon>
        <taxon>Zingiberales</taxon>
        <taxon>Musaceae</taxon>
        <taxon>Ensete</taxon>
    </lineage>
</organism>
<dbReference type="EMBL" id="AMZH03023439">
    <property type="protein sequence ID" value="RRT36554.1"/>
    <property type="molecule type" value="Genomic_DNA"/>
</dbReference>
<gene>
    <name evidence="2" type="ORF">B296_00013766</name>
</gene>
<dbReference type="Proteomes" id="UP000287651">
    <property type="component" value="Unassembled WGS sequence"/>
</dbReference>
<evidence type="ECO:0000256" key="1">
    <source>
        <dbReference type="SAM" id="MobiDB-lite"/>
    </source>
</evidence>
<feature type="region of interest" description="Disordered" evidence="1">
    <location>
        <begin position="14"/>
        <end position="88"/>
    </location>
</feature>
<dbReference type="AlphaFoldDB" id="A0A426XAS2"/>
<accession>A0A426XAS2</accession>
<evidence type="ECO:0000313" key="3">
    <source>
        <dbReference type="Proteomes" id="UP000287651"/>
    </source>
</evidence>
<protein>
    <submittedName>
        <fullName evidence="2">Uncharacterized protein</fullName>
    </submittedName>
</protein>
<comment type="caution">
    <text evidence="2">The sequence shown here is derived from an EMBL/GenBank/DDBJ whole genome shotgun (WGS) entry which is preliminary data.</text>
</comment>
<evidence type="ECO:0000313" key="2">
    <source>
        <dbReference type="EMBL" id="RRT36554.1"/>
    </source>
</evidence>
<proteinExistence type="predicted"/>
<reference evidence="2 3" key="1">
    <citation type="journal article" date="2014" name="Agronomy (Basel)">
        <title>A Draft Genome Sequence for Ensete ventricosum, the Drought-Tolerant Tree Against Hunger.</title>
        <authorList>
            <person name="Harrison J."/>
            <person name="Moore K.A."/>
            <person name="Paszkiewicz K."/>
            <person name="Jones T."/>
            <person name="Grant M."/>
            <person name="Ambacheew D."/>
            <person name="Muzemil S."/>
            <person name="Studholme D.J."/>
        </authorList>
    </citation>
    <scope>NUCLEOTIDE SEQUENCE [LARGE SCALE GENOMIC DNA]</scope>
</reference>